<organism evidence="1 2">
    <name type="scientific">Rhizophagus clarus</name>
    <dbReference type="NCBI Taxonomy" id="94130"/>
    <lineage>
        <taxon>Eukaryota</taxon>
        <taxon>Fungi</taxon>
        <taxon>Fungi incertae sedis</taxon>
        <taxon>Mucoromycota</taxon>
        <taxon>Glomeromycotina</taxon>
        <taxon>Glomeromycetes</taxon>
        <taxon>Glomerales</taxon>
        <taxon>Glomeraceae</taxon>
        <taxon>Rhizophagus</taxon>
    </lineage>
</organism>
<sequence length="105" mass="12405">MIVIICVKSIIIRLFDSKTKNLKNESLEEYQIRHSENDDEITVLVRTTEKILNNSDMQICDKFDVMIRSLPAVLLTVFLWHCEDLSYISLHWRNLSNKQTDHPIM</sequence>
<proteinExistence type="predicted"/>
<dbReference type="AlphaFoldDB" id="A0A8H3QI71"/>
<gene>
    <name evidence="1" type="ORF">RCL2_000755900</name>
</gene>
<dbReference type="Proteomes" id="UP000615446">
    <property type="component" value="Unassembled WGS sequence"/>
</dbReference>
<comment type="caution">
    <text evidence="1">The sequence shown here is derived from an EMBL/GenBank/DDBJ whole genome shotgun (WGS) entry which is preliminary data.</text>
</comment>
<dbReference type="EMBL" id="BLAL01000048">
    <property type="protein sequence ID" value="GES80271.1"/>
    <property type="molecule type" value="Genomic_DNA"/>
</dbReference>
<evidence type="ECO:0000313" key="2">
    <source>
        <dbReference type="Proteomes" id="UP000615446"/>
    </source>
</evidence>
<accession>A0A8H3QI71</accession>
<reference evidence="1" key="1">
    <citation type="submission" date="2019-10" db="EMBL/GenBank/DDBJ databases">
        <title>Conservation and host-specific expression of non-tandemly repeated heterogenous ribosome RNA gene in arbuscular mycorrhizal fungi.</title>
        <authorList>
            <person name="Maeda T."/>
            <person name="Kobayashi Y."/>
            <person name="Nakagawa T."/>
            <person name="Ezawa T."/>
            <person name="Yamaguchi K."/>
            <person name="Bino T."/>
            <person name="Nishimoto Y."/>
            <person name="Shigenobu S."/>
            <person name="Kawaguchi M."/>
        </authorList>
    </citation>
    <scope>NUCLEOTIDE SEQUENCE</scope>
    <source>
        <strain evidence="1">HR1</strain>
    </source>
</reference>
<name>A0A8H3QI71_9GLOM</name>
<evidence type="ECO:0000313" key="1">
    <source>
        <dbReference type="EMBL" id="GES80271.1"/>
    </source>
</evidence>
<protein>
    <submittedName>
        <fullName evidence="1">Uncharacterized protein</fullName>
    </submittedName>
</protein>